<sequence length="606" mass="66942">MIEGVVWPSRSRLRPLGGDQVAVHDGFWADRLRTNRERTVPHGFAQLRRAGTLDNLRLAAGATGDYRASADSGGAVLPFLDSDVYKWLEAVGWELGTAPDAALWAAADEAIEVVAAAQRPDGYVNSFVQVVGGGVPYRDLAWGHELYCVGHLVQAGIAWHRALDDDRLLRIGVRSVEHFAAEAPDAIDGHPGIEMALVELSRVCSEPRYLALAARMVDRRGHGLLGDGRFGPAYWQDHAPVRSAPEVAGHSVRQLYLDCGAVDVAVEQDDEELLAAVQRRWNDMVRTRRYLTGALGSRHRDEAFGDPYELPPDRAYAETCAAIASVMLAWRVLLATGEPGYADDIERAMYNGVLSGLSRSGTEFFYVNPLHRRTHRTFESDGHGRRRPWQACACCPPNLMRLLSSWRQYLATGDETGIQLHQYATASVRTDDVELSVRTGYPWSGGVEVEVVRTPSAPWTLSLRVPGWCRDARLSVAKDEPPVQVATGYVHRTRAWQPGDRVTLDLALAVRRTEPDPRVDAVRGCVAFERGPIVYCVESVDLPAGFDVEDVRWDPDREAVAVPRPDLGDEVVGIDVPVEPARTAPLVPYYSWANRGAIGMRVWLPR</sequence>
<dbReference type="AlphaFoldDB" id="A0A239P156"/>
<dbReference type="InterPro" id="IPR012878">
    <property type="entry name" value="Beta-AFase-like_GH127_cat"/>
</dbReference>
<dbReference type="InterPro" id="IPR049174">
    <property type="entry name" value="Beta-AFase-like"/>
</dbReference>
<dbReference type="RefSeq" id="WP_089253279.1">
    <property type="nucleotide sequence ID" value="NZ_FZPH01000012.1"/>
</dbReference>
<evidence type="ECO:0000313" key="4">
    <source>
        <dbReference type="EMBL" id="SNT60443.1"/>
    </source>
</evidence>
<name>A0A239P156_9ACTN</name>
<dbReference type="EMBL" id="FZPH01000012">
    <property type="protein sequence ID" value="SNT60443.1"/>
    <property type="molecule type" value="Genomic_DNA"/>
</dbReference>
<dbReference type="PANTHER" id="PTHR43465">
    <property type="entry name" value="DUF1680 DOMAIN PROTEIN (AFU_ORTHOLOGUE AFUA_1G08910)"/>
    <property type="match status" value="1"/>
</dbReference>
<dbReference type="OrthoDB" id="9757939at2"/>
<dbReference type="InterPro" id="IPR049046">
    <property type="entry name" value="Beta-AFase-like_GH127_middle"/>
</dbReference>
<dbReference type="Pfam" id="PF20737">
    <property type="entry name" value="Glyco_hydro127C"/>
    <property type="match status" value="1"/>
</dbReference>
<dbReference type="Proteomes" id="UP000198362">
    <property type="component" value="Unassembled WGS sequence"/>
</dbReference>
<dbReference type="InterPro" id="IPR008928">
    <property type="entry name" value="6-hairpin_glycosidase_sf"/>
</dbReference>
<dbReference type="PANTHER" id="PTHR43465:SF2">
    <property type="entry name" value="DUF1680 DOMAIN PROTEIN (AFU_ORTHOLOGUE AFUA_1G08910)"/>
    <property type="match status" value="1"/>
</dbReference>
<feature type="domain" description="Non-reducing end beta-L-arabinofuranosidase-like GH127 middle" evidence="2">
    <location>
        <begin position="418"/>
        <end position="507"/>
    </location>
</feature>
<gene>
    <name evidence="4" type="ORF">SAMN05421812_11295</name>
</gene>
<feature type="domain" description="Non-reducing end beta-L-arabinofuranosidase-like GH127 C-terminal" evidence="3">
    <location>
        <begin position="510"/>
        <end position="605"/>
    </location>
</feature>
<evidence type="ECO:0000259" key="2">
    <source>
        <dbReference type="Pfam" id="PF20736"/>
    </source>
</evidence>
<evidence type="ECO:0000313" key="5">
    <source>
        <dbReference type="Proteomes" id="UP000198362"/>
    </source>
</evidence>
<protein>
    <recommendedName>
        <fullName evidence="6">Glycoside hydrolase family 127 protein</fullName>
    </recommendedName>
</protein>
<feature type="domain" description="Non-reducing end beta-L-arabinofuranosidase-like GH127 catalytic" evidence="1">
    <location>
        <begin position="20"/>
        <end position="405"/>
    </location>
</feature>
<organism evidence="4 5">
    <name type="scientific">Asanoa hainanensis</name>
    <dbReference type="NCBI Taxonomy" id="560556"/>
    <lineage>
        <taxon>Bacteria</taxon>
        <taxon>Bacillati</taxon>
        <taxon>Actinomycetota</taxon>
        <taxon>Actinomycetes</taxon>
        <taxon>Micromonosporales</taxon>
        <taxon>Micromonosporaceae</taxon>
        <taxon>Asanoa</taxon>
    </lineage>
</organism>
<evidence type="ECO:0000259" key="3">
    <source>
        <dbReference type="Pfam" id="PF20737"/>
    </source>
</evidence>
<reference evidence="4 5" key="1">
    <citation type="submission" date="2017-06" db="EMBL/GenBank/DDBJ databases">
        <authorList>
            <person name="Kim H.J."/>
            <person name="Triplett B.A."/>
        </authorList>
    </citation>
    <scope>NUCLEOTIDE SEQUENCE [LARGE SCALE GENOMIC DNA]</scope>
    <source>
        <strain evidence="4 5">CGMCC 4.5593</strain>
    </source>
</reference>
<dbReference type="InterPro" id="IPR049049">
    <property type="entry name" value="Beta-AFase-like_GH127_C"/>
</dbReference>
<proteinExistence type="predicted"/>
<keyword evidence="5" id="KW-1185">Reference proteome</keyword>
<evidence type="ECO:0000259" key="1">
    <source>
        <dbReference type="Pfam" id="PF07944"/>
    </source>
</evidence>
<dbReference type="Pfam" id="PF07944">
    <property type="entry name" value="Beta-AFase-like_GH127_cat"/>
    <property type="match status" value="1"/>
</dbReference>
<accession>A0A239P156</accession>
<evidence type="ECO:0008006" key="6">
    <source>
        <dbReference type="Google" id="ProtNLM"/>
    </source>
</evidence>
<dbReference type="SUPFAM" id="SSF48208">
    <property type="entry name" value="Six-hairpin glycosidases"/>
    <property type="match status" value="1"/>
</dbReference>
<dbReference type="Pfam" id="PF20736">
    <property type="entry name" value="Glyco_hydro127M"/>
    <property type="match status" value="1"/>
</dbReference>
<dbReference type="GO" id="GO:0005975">
    <property type="term" value="P:carbohydrate metabolic process"/>
    <property type="evidence" value="ECO:0007669"/>
    <property type="project" value="InterPro"/>
</dbReference>